<gene>
    <name evidence="3" type="ORF">HFQ13_08295</name>
</gene>
<accession>A0AAE2YQJ8</accession>
<keyword evidence="1" id="KW-0812">Transmembrane</keyword>
<dbReference type="InterPro" id="IPR029016">
    <property type="entry name" value="GAF-like_dom_sf"/>
</dbReference>
<sequence>MRSLSAFPRYGDGWLEAILLPVLALLLVWILNPSDPLLLRADFPWLLLIPLLIALRYEFLPALLATLILGSTFLWHPYPLAPSLVASAGTVVVALVGAEFASYWRRREAGRALQEEITATRLRQLADDLYVTRVSLDRLEQSLLYQPVSVRTAVHELRSALAAQHGHLDAAVLQRVLYFLNQLAGVQVAAWYRVGAEEAHPQRLAQLGAVADWDGADPVWREALAKGQSQNIAALELTQIHHYLSVHVHGDEQSERQILAVEDMSFFAINRESLQIVEVLFQYLCNYADSLQFAKPILQRWPDCPAAFATDFLQLQRLAAVVPEVGFCICYDFHPGADADLVVGRIATLRRGLDVLWLHRDAKHSCLLVLLPFAGPAAADGYRLRIENELRDGFLAQWQQAFRSCQLFRVDGSAATTQLASFLDSGTKQ</sequence>
<dbReference type="InterPro" id="IPR038367">
    <property type="entry name" value="PelD_GGDEF_sf"/>
</dbReference>
<dbReference type="RefSeq" id="WP_215858559.1">
    <property type="nucleotide sequence ID" value="NZ_JAAXYO010000115.1"/>
</dbReference>
<feature type="transmembrane region" description="Helical" evidence="1">
    <location>
        <begin position="84"/>
        <end position="104"/>
    </location>
</feature>
<dbReference type="Pfam" id="PF16963">
    <property type="entry name" value="PelD_GGDEF"/>
    <property type="match status" value="1"/>
</dbReference>
<keyword evidence="1" id="KW-1133">Transmembrane helix</keyword>
<proteinExistence type="predicted"/>
<name>A0AAE2YQJ8_9PROT</name>
<dbReference type="Proteomes" id="UP001197378">
    <property type="component" value="Unassembled WGS sequence"/>
</dbReference>
<dbReference type="Gene3D" id="3.30.450.40">
    <property type="match status" value="1"/>
</dbReference>
<comment type="caution">
    <text evidence="3">The sequence shown here is derived from an EMBL/GenBank/DDBJ whole genome shotgun (WGS) entry which is preliminary data.</text>
</comment>
<evidence type="ECO:0000313" key="4">
    <source>
        <dbReference type="Proteomes" id="UP001197378"/>
    </source>
</evidence>
<reference evidence="3" key="1">
    <citation type="journal article" date="2021" name="ISME J.">
        <title>Genomic evolution of the class Acidithiobacillia: deep-branching Proteobacteria living in extreme acidic conditions.</title>
        <authorList>
            <person name="Moya-Beltran A."/>
            <person name="Beard S."/>
            <person name="Rojas-Villalobos C."/>
            <person name="Issotta F."/>
            <person name="Gallardo Y."/>
            <person name="Ulloa R."/>
            <person name="Giaveno A."/>
            <person name="Degli Esposti M."/>
            <person name="Johnson D.B."/>
            <person name="Quatrini R."/>
        </authorList>
    </citation>
    <scope>NUCLEOTIDE SEQUENCE</scope>
    <source>
        <strain evidence="3">VAN18-1</strain>
    </source>
</reference>
<organism evidence="3 4">
    <name type="scientific">Igneacidithiobacillus copahuensis</name>
    <dbReference type="NCBI Taxonomy" id="2724909"/>
    <lineage>
        <taxon>Bacteria</taxon>
        <taxon>Pseudomonadati</taxon>
        <taxon>Pseudomonadota</taxon>
        <taxon>Acidithiobacillia</taxon>
        <taxon>Acidithiobacillales</taxon>
        <taxon>Acidithiobacillaceae</taxon>
        <taxon>Igneacidithiobacillus</taxon>
    </lineage>
</organism>
<feature type="transmembrane region" description="Helical" evidence="1">
    <location>
        <begin position="12"/>
        <end position="31"/>
    </location>
</feature>
<evidence type="ECO:0000313" key="3">
    <source>
        <dbReference type="EMBL" id="MBU2788203.1"/>
    </source>
</evidence>
<protein>
    <recommendedName>
        <fullName evidence="2">PelD GGDEF domain-containing protein</fullName>
    </recommendedName>
</protein>
<dbReference type="AlphaFoldDB" id="A0AAE2YQJ8"/>
<dbReference type="InterPro" id="IPR031583">
    <property type="entry name" value="PelD_GGDEF"/>
</dbReference>
<dbReference type="Gene3D" id="3.30.70.2880">
    <property type="match status" value="1"/>
</dbReference>
<keyword evidence="4" id="KW-1185">Reference proteome</keyword>
<dbReference type="EMBL" id="JAAXYO010000115">
    <property type="protein sequence ID" value="MBU2788203.1"/>
    <property type="molecule type" value="Genomic_DNA"/>
</dbReference>
<feature type="domain" description="PelD GGDEF" evidence="2">
    <location>
        <begin position="302"/>
        <end position="423"/>
    </location>
</feature>
<keyword evidence="1" id="KW-0472">Membrane</keyword>
<evidence type="ECO:0000256" key="1">
    <source>
        <dbReference type="SAM" id="Phobius"/>
    </source>
</evidence>
<feature type="transmembrane region" description="Helical" evidence="1">
    <location>
        <begin position="62"/>
        <end position="78"/>
    </location>
</feature>
<evidence type="ECO:0000259" key="2">
    <source>
        <dbReference type="Pfam" id="PF16963"/>
    </source>
</evidence>